<evidence type="ECO:0000313" key="2">
    <source>
        <dbReference type="EMBL" id="CAK9161924.1"/>
    </source>
</evidence>
<gene>
    <name evidence="2" type="ORF">ILEXP_LOCUS30750</name>
</gene>
<evidence type="ECO:0000313" key="3">
    <source>
        <dbReference type="Proteomes" id="UP001642360"/>
    </source>
</evidence>
<feature type="transmembrane region" description="Helical" evidence="1">
    <location>
        <begin position="111"/>
        <end position="131"/>
    </location>
</feature>
<keyword evidence="1" id="KW-1133">Transmembrane helix</keyword>
<comment type="caution">
    <text evidence="2">The sequence shown here is derived from an EMBL/GenBank/DDBJ whole genome shotgun (WGS) entry which is preliminary data.</text>
</comment>
<reference evidence="2 3" key="1">
    <citation type="submission" date="2024-02" db="EMBL/GenBank/DDBJ databases">
        <authorList>
            <person name="Vignale AGUSTIN F."/>
            <person name="Sosa J E."/>
            <person name="Modenutti C."/>
        </authorList>
    </citation>
    <scope>NUCLEOTIDE SEQUENCE [LARGE SCALE GENOMIC DNA]</scope>
</reference>
<protein>
    <submittedName>
        <fullName evidence="2">Uncharacterized protein</fullName>
    </submittedName>
</protein>
<accession>A0ABC8SXL4</accession>
<feature type="transmembrane region" description="Helical" evidence="1">
    <location>
        <begin position="85"/>
        <end position="104"/>
    </location>
</feature>
<name>A0ABC8SXL4_9AQUA</name>
<evidence type="ECO:0000256" key="1">
    <source>
        <dbReference type="SAM" id="Phobius"/>
    </source>
</evidence>
<keyword evidence="1" id="KW-0472">Membrane</keyword>
<organism evidence="2 3">
    <name type="scientific">Ilex paraguariensis</name>
    <name type="common">yerba mate</name>
    <dbReference type="NCBI Taxonomy" id="185542"/>
    <lineage>
        <taxon>Eukaryota</taxon>
        <taxon>Viridiplantae</taxon>
        <taxon>Streptophyta</taxon>
        <taxon>Embryophyta</taxon>
        <taxon>Tracheophyta</taxon>
        <taxon>Spermatophyta</taxon>
        <taxon>Magnoliopsida</taxon>
        <taxon>eudicotyledons</taxon>
        <taxon>Gunneridae</taxon>
        <taxon>Pentapetalae</taxon>
        <taxon>asterids</taxon>
        <taxon>campanulids</taxon>
        <taxon>Aquifoliales</taxon>
        <taxon>Aquifoliaceae</taxon>
        <taxon>Ilex</taxon>
    </lineage>
</organism>
<dbReference type="Proteomes" id="UP001642360">
    <property type="component" value="Unassembled WGS sequence"/>
</dbReference>
<keyword evidence="1" id="KW-0812">Transmembrane</keyword>
<sequence length="160" mass="18284">MSFFPMYCRIVLSKPTGIGGLAKKVCLHLSQFCLLSLIFILELRFLQSPLCVCDLWSNGMPRLVKASMLDCLVKTNRNWKSCQKVLHLFIPSLFKLSLIFISELTFLQRQLCVCVLIPSKACMFMFFTYIVCLSKTNKFEVLPKGNLAIRMTSEDALHTC</sequence>
<dbReference type="AlphaFoldDB" id="A0ABC8SXL4"/>
<dbReference type="EMBL" id="CAUOFW020003758">
    <property type="protein sequence ID" value="CAK9161924.1"/>
    <property type="molecule type" value="Genomic_DNA"/>
</dbReference>
<proteinExistence type="predicted"/>
<keyword evidence="3" id="KW-1185">Reference proteome</keyword>